<evidence type="ECO:0000256" key="1">
    <source>
        <dbReference type="SAM" id="MobiDB-lite"/>
    </source>
</evidence>
<dbReference type="OrthoDB" id="3348095at2759"/>
<name>A0A0C9UDD3_SPHS4</name>
<dbReference type="SUPFAM" id="SSF52540">
    <property type="entry name" value="P-loop containing nucleoside triphosphate hydrolases"/>
    <property type="match status" value="1"/>
</dbReference>
<gene>
    <name evidence="2" type="ORF">M422DRAFT_255939</name>
</gene>
<reference evidence="2 3" key="1">
    <citation type="submission" date="2014-06" db="EMBL/GenBank/DDBJ databases">
        <title>Evolutionary Origins and Diversification of the Mycorrhizal Mutualists.</title>
        <authorList>
            <consortium name="DOE Joint Genome Institute"/>
            <consortium name="Mycorrhizal Genomics Consortium"/>
            <person name="Kohler A."/>
            <person name="Kuo A."/>
            <person name="Nagy L.G."/>
            <person name="Floudas D."/>
            <person name="Copeland A."/>
            <person name="Barry K.W."/>
            <person name="Cichocki N."/>
            <person name="Veneault-Fourrey C."/>
            <person name="LaButti K."/>
            <person name="Lindquist E.A."/>
            <person name="Lipzen A."/>
            <person name="Lundell T."/>
            <person name="Morin E."/>
            <person name="Murat C."/>
            <person name="Riley R."/>
            <person name="Ohm R."/>
            <person name="Sun H."/>
            <person name="Tunlid A."/>
            <person name="Henrissat B."/>
            <person name="Grigoriev I.V."/>
            <person name="Hibbett D.S."/>
            <person name="Martin F."/>
        </authorList>
    </citation>
    <scope>NUCLEOTIDE SEQUENCE [LARGE SCALE GENOMIC DNA]</scope>
    <source>
        <strain evidence="2 3">SS14</strain>
    </source>
</reference>
<feature type="region of interest" description="Disordered" evidence="1">
    <location>
        <begin position="197"/>
        <end position="222"/>
    </location>
</feature>
<dbReference type="HOGENOM" id="CLU_061199_2_0_1"/>
<proteinExistence type="predicted"/>
<evidence type="ECO:0000313" key="2">
    <source>
        <dbReference type="EMBL" id="KIJ41093.1"/>
    </source>
</evidence>
<evidence type="ECO:0000313" key="3">
    <source>
        <dbReference type="Proteomes" id="UP000054279"/>
    </source>
</evidence>
<dbReference type="Proteomes" id="UP000054279">
    <property type="component" value="Unassembled WGS sequence"/>
</dbReference>
<evidence type="ECO:0008006" key="4">
    <source>
        <dbReference type="Google" id="ProtNLM"/>
    </source>
</evidence>
<dbReference type="EMBL" id="KN837139">
    <property type="protein sequence ID" value="KIJ41093.1"/>
    <property type="molecule type" value="Genomic_DNA"/>
</dbReference>
<dbReference type="PANTHER" id="PTHR36978">
    <property type="entry name" value="P-LOOP CONTAINING NUCLEOTIDE TRIPHOSPHATE HYDROLASE"/>
    <property type="match status" value="1"/>
</dbReference>
<organism evidence="2 3">
    <name type="scientific">Sphaerobolus stellatus (strain SS14)</name>
    <dbReference type="NCBI Taxonomy" id="990650"/>
    <lineage>
        <taxon>Eukaryota</taxon>
        <taxon>Fungi</taxon>
        <taxon>Dikarya</taxon>
        <taxon>Basidiomycota</taxon>
        <taxon>Agaricomycotina</taxon>
        <taxon>Agaricomycetes</taxon>
        <taxon>Phallomycetidae</taxon>
        <taxon>Geastrales</taxon>
        <taxon>Sphaerobolaceae</taxon>
        <taxon>Sphaerobolus</taxon>
    </lineage>
</organism>
<protein>
    <recommendedName>
        <fullName evidence="4">Protein-tyrosine sulfotransferase</fullName>
    </recommendedName>
</protein>
<dbReference type="Pfam" id="PF17784">
    <property type="entry name" value="Sulfotransfer_4"/>
    <property type="match status" value="1"/>
</dbReference>
<dbReference type="InterPro" id="IPR040632">
    <property type="entry name" value="Sulfotransfer_4"/>
</dbReference>
<keyword evidence="3" id="KW-1185">Reference proteome</keyword>
<accession>A0A0C9UDD3</accession>
<dbReference type="AlphaFoldDB" id="A0A0C9UDD3"/>
<dbReference type="Gene3D" id="3.40.50.300">
    <property type="entry name" value="P-loop containing nucleotide triphosphate hydrolases"/>
    <property type="match status" value="1"/>
</dbReference>
<sequence length="222" mass="25362">MSSRPNPAEMKVICLGFGRTGTLSLATALDKLGFGPCYHPLKIVKQTSDENDIFASWAKINDENWSPADLDDLLRGYCSIMDFIAAINAEKLYQAYPDAKYILNVRDPEAWERSLNATILTWYQALKAKPDRTKPEQSFLDGLERDVVKRYRLDTHPKEEMAAHNERMKKLVPPEKLLVYEIGEGWDRLVEFLGVPKPDEPFPHENPSQTFEGKSGEAFERK</sequence>
<dbReference type="InterPro" id="IPR027417">
    <property type="entry name" value="P-loop_NTPase"/>
</dbReference>
<dbReference type="PANTHER" id="PTHR36978:SF4">
    <property type="entry name" value="P-LOOP CONTAINING NUCLEOSIDE TRIPHOSPHATE HYDROLASE PROTEIN"/>
    <property type="match status" value="1"/>
</dbReference>